<protein>
    <recommendedName>
        <fullName evidence="5">RxLR effector protein</fullName>
    </recommendedName>
</protein>
<evidence type="ECO:0000256" key="3">
    <source>
        <dbReference type="ARBA" id="ARBA00022525"/>
    </source>
</evidence>
<proteinExistence type="inferred from homology"/>
<sequence>MQVYQLFLVAAASILISGQTLAATDSTQAVVSGATTNIEPAPVQTDAKRFMRALKTTAKEDDEERGLVADGLRFVAKKLKKMGWTSLGNKFLFQAWKREQLTTAQAANDIKLMTSPGLMGQRDLDLYGRYATMMANAKKVTQ</sequence>
<reference evidence="6 7" key="1">
    <citation type="journal article" date="2006" name="Science">
        <title>Phytophthora genome sequences uncover evolutionary origins and mechanisms of pathogenesis.</title>
        <authorList>
            <person name="Tyler B.M."/>
            <person name="Tripathy S."/>
            <person name="Zhang X."/>
            <person name="Dehal P."/>
            <person name="Jiang R.H."/>
            <person name="Aerts A."/>
            <person name="Arredondo F.D."/>
            <person name="Baxter L."/>
            <person name="Bensasson D."/>
            <person name="Beynon J.L."/>
            <person name="Chapman J."/>
            <person name="Damasceno C.M."/>
            <person name="Dorrance A.E."/>
            <person name="Dou D."/>
            <person name="Dickerman A.W."/>
            <person name="Dubchak I.L."/>
            <person name="Garbelotto M."/>
            <person name="Gijzen M."/>
            <person name="Gordon S.G."/>
            <person name="Govers F."/>
            <person name="Grunwald N.J."/>
            <person name="Huang W."/>
            <person name="Ivors K.L."/>
            <person name="Jones R.W."/>
            <person name="Kamoun S."/>
            <person name="Krampis K."/>
            <person name="Lamour K.H."/>
            <person name="Lee M.K."/>
            <person name="McDonald W.H."/>
            <person name="Medina M."/>
            <person name="Meijer H.J."/>
            <person name="Nordberg E.K."/>
            <person name="Maclean D.J."/>
            <person name="Ospina-Giraldo M.D."/>
            <person name="Morris P.F."/>
            <person name="Phuntumart V."/>
            <person name="Putnam N.H."/>
            <person name="Rash S."/>
            <person name="Rose J.K."/>
            <person name="Sakihama Y."/>
            <person name="Salamov A.A."/>
            <person name="Savidor A."/>
            <person name="Scheuring C.F."/>
            <person name="Smith B.M."/>
            <person name="Sobral B.W."/>
            <person name="Terry A."/>
            <person name="Torto-Alalibo T.A."/>
            <person name="Win J."/>
            <person name="Xu Z."/>
            <person name="Zhang H."/>
            <person name="Grigoriev I.V."/>
            <person name="Rokhsar D.S."/>
            <person name="Boore J.L."/>
        </authorList>
    </citation>
    <scope>NUCLEOTIDE SEQUENCE [LARGE SCALE GENOMIC DNA]</scope>
    <source>
        <strain evidence="6 7">P6497</strain>
    </source>
</reference>
<gene>
    <name evidence="6" type="ORF">PHYSODRAFT_340042</name>
</gene>
<evidence type="ECO:0000256" key="4">
    <source>
        <dbReference type="ARBA" id="ARBA00022729"/>
    </source>
</evidence>
<keyword evidence="4 5" id="KW-0732">Signal</keyword>
<dbReference type="Proteomes" id="UP000002640">
    <property type="component" value="Unassembled WGS sequence"/>
</dbReference>
<dbReference type="EMBL" id="JH159161">
    <property type="protein sequence ID" value="EGZ08221.1"/>
    <property type="molecule type" value="Genomic_DNA"/>
</dbReference>
<dbReference type="RefSeq" id="XP_009536393.1">
    <property type="nucleotide sequence ID" value="XM_009538098.1"/>
</dbReference>
<dbReference type="InParanoid" id="G5A8J5"/>
<evidence type="ECO:0000313" key="6">
    <source>
        <dbReference type="EMBL" id="EGZ08221.1"/>
    </source>
</evidence>
<feature type="chain" id="PRO_5028510586" description="RxLR effector protein" evidence="5">
    <location>
        <begin position="23"/>
        <end position="142"/>
    </location>
</feature>
<dbReference type="GO" id="GO:0005576">
    <property type="term" value="C:extracellular region"/>
    <property type="evidence" value="ECO:0007669"/>
    <property type="project" value="UniProtKB-SubCell"/>
</dbReference>
<comment type="domain">
    <text evidence="5">The RxLR-dEER motif acts to carry the protein into the host cell cytoplasm through binding to cell surface phosphatidylinositol-3-phosphate.</text>
</comment>
<organism evidence="6 7">
    <name type="scientific">Phytophthora sojae (strain P6497)</name>
    <name type="common">Soybean stem and root rot agent</name>
    <name type="synonym">Phytophthora megasperma f. sp. glycines</name>
    <dbReference type="NCBI Taxonomy" id="1094619"/>
    <lineage>
        <taxon>Eukaryota</taxon>
        <taxon>Sar</taxon>
        <taxon>Stramenopiles</taxon>
        <taxon>Oomycota</taxon>
        <taxon>Peronosporomycetes</taxon>
        <taxon>Peronosporales</taxon>
        <taxon>Peronosporaceae</taxon>
        <taxon>Phytophthora</taxon>
    </lineage>
</organism>
<dbReference type="InterPro" id="IPR031825">
    <property type="entry name" value="RXLR"/>
</dbReference>
<evidence type="ECO:0000256" key="5">
    <source>
        <dbReference type="RuleBase" id="RU367124"/>
    </source>
</evidence>
<dbReference type="AlphaFoldDB" id="G5A8J5"/>
<comment type="function">
    <text evidence="5">Effector that suppresses plant defense responses during pathogen infection.</text>
</comment>
<comment type="similarity">
    <text evidence="2 5">Belongs to the RxLR effector family.</text>
</comment>
<keyword evidence="7" id="KW-1185">Reference proteome</keyword>
<feature type="signal peptide" evidence="5">
    <location>
        <begin position="1"/>
        <end position="22"/>
    </location>
</feature>
<dbReference type="Pfam" id="PF16810">
    <property type="entry name" value="RXLR"/>
    <property type="match status" value="1"/>
</dbReference>
<evidence type="ECO:0000256" key="1">
    <source>
        <dbReference type="ARBA" id="ARBA00004613"/>
    </source>
</evidence>
<dbReference type="SMR" id="G5A8J5"/>
<evidence type="ECO:0000256" key="2">
    <source>
        <dbReference type="ARBA" id="ARBA00010400"/>
    </source>
</evidence>
<keyword evidence="3 5" id="KW-0964">Secreted</keyword>
<comment type="subcellular location">
    <subcellularLocation>
        <location evidence="1 5">Secreted</location>
    </subcellularLocation>
</comment>
<name>G5A8J5_PHYSP</name>
<evidence type="ECO:0000313" key="7">
    <source>
        <dbReference type="Proteomes" id="UP000002640"/>
    </source>
</evidence>
<dbReference type="GeneID" id="20647838"/>
<accession>G5A8J5</accession>
<dbReference type="KEGG" id="psoj:PHYSODRAFT_340042"/>